<dbReference type="CDD" id="cd02440">
    <property type="entry name" value="AdoMet_MTases"/>
    <property type="match status" value="1"/>
</dbReference>
<dbReference type="EMBL" id="PHFL01000070">
    <property type="protein sequence ID" value="RFM23087.1"/>
    <property type="molecule type" value="Genomic_DNA"/>
</dbReference>
<accession>A0A395LWR3</accession>
<reference evidence="2 3" key="1">
    <citation type="journal article" date="2011" name="ISME J.">
        <title>Community ecology of hot spring cyanobacterial mats: predominant populations and their functional potential.</title>
        <authorList>
            <person name="Klatt C.G."/>
            <person name="Wood J.M."/>
            <person name="Rusch D.B."/>
            <person name="Bateson M.M."/>
            <person name="Hamamura N."/>
            <person name="Heidelberg J.F."/>
            <person name="Grossman A.R."/>
            <person name="Bhaya D."/>
            <person name="Cohan F.M."/>
            <person name="Kuhl M."/>
            <person name="Bryant D.A."/>
            <person name="Ward D.M."/>
        </authorList>
    </citation>
    <scope>NUCLEOTIDE SEQUENCE [LARGE SCALE GENOMIC DNA]</scope>
    <source>
        <strain evidence="2">OS</strain>
    </source>
</reference>
<keyword evidence="2" id="KW-0808">Transferase</keyword>
<name>A0A395LWR3_9BACT</name>
<organism evidence="2 3">
    <name type="scientific">Candidatus Thermochlorobacter aerophilus</name>
    <dbReference type="NCBI Taxonomy" id="1868324"/>
    <lineage>
        <taxon>Bacteria</taxon>
        <taxon>Pseudomonadati</taxon>
        <taxon>Chlorobiota</taxon>
        <taxon>Chlorobiia</taxon>
        <taxon>Chlorobiales</taxon>
        <taxon>Candidatus Thermochlorobacteriaceae</taxon>
        <taxon>Candidatus Thermochlorobacter</taxon>
    </lineage>
</organism>
<dbReference type="Gene3D" id="3.40.50.150">
    <property type="entry name" value="Vaccinia Virus protein VP39"/>
    <property type="match status" value="1"/>
</dbReference>
<proteinExistence type="predicted"/>
<dbReference type="InterPro" id="IPR050508">
    <property type="entry name" value="Methyltransf_Superfamily"/>
</dbReference>
<dbReference type="SUPFAM" id="SSF53335">
    <property type="entry name" value="S-adenosyl-L-methionine-dependent methyltransferases"/>
    <property type="match status" value="1"/>
</dbReference>
<dbReference type="GO" id="GO:0032259">
    <property type="term" value="P:methylation"/>
    <property type="evidence" value="ECO:0007669"/>
    <property type="project" value="UniProtKB-KW"/>
</dbReference>
<protein>
    <submittedName>
        <fullName evidence="2">Class I SAM-dependent methyltransferase</fullName>
    </submittedName>
</protein>
<dbReference type="AlphaFoldDB" id="A0A395LWR3"/>
<evidence type="ECO:0000259" key="1">
    <source>
        <dbReference type="Pfam" id="PF08241"/>
    </source>
</evidence>
<feature type="domain" description="Methyltransferase type 11" evidence="1">
    <location>
        <begin position="65"/>
        <end position="156"/>
    </location>
</feature>
<gene>
    <name evidence="2" type="ORF">D0433_12500</name>
</gene>
<evidence type="ECO:0000313" key="3">
    <source>
        <dbReference type="Proteomes" id="UP000266389"/>
    </source>
</evidence>
<dbReference type="Proteomes" id="UP000266389">
    <property type="component" value="Unassembled WGS sequence"/>
</dbReference>
<evidence type="ECO:0000313" key="2">
    <source>
        <dbReference type="EMBL" id="RFM23087.1"/>
    </source>
</evidence>
<comment type="caution">
    <text evidence="2">The sequence shown here is derived from an EMBL/GenBank/DDBJ whole genome shotgun (WGS) entry which is preliminary data.</text>
</comment>
<dbReference type="InterPro" id="IPR029063">
    <property type="entry name" value="SAM-dependent_MTases_sf"/>
</dbReference>
<dbReference type="PANTHER" id="PTHR42912">
    <property type="entry name" value="METHYLTRANSFERASE"/>
    <property type="match status" value="1"/>
</dbReference>
<keyword evidence="2" id="KW-0489">Methyltransferase</keyword>
<dbReference type="GO" id="GO:0008757">
    <property type="term" value="F:S-adenosylmethionine-dependent methyltransferase activity"/>
    <property type="evidence" value="ECO:0007669"/>
    <property type="project" value="InterPro"/>
</dbReference>
<dbReference type="Pfam" id="PF08241">
    <property type="entry name" value="Methyltransf_11"/>
    <property type="match status" value="1"/>
</dbReference>
<sequence>MNKLDNFQYVEYWKSIHVETADEYAAVCHPDKPSYFNRFYDRIQKYAVEKCLKYAGISLADSKLLDIGCGRGRWLSYFQQNHKAYTVGIDLSEEAVSACRSKELEAVVGSVTQLPFESNAFDVVTSITVLLHLPFDLKPLAIAEIARVTKPCGKAILMELTHDDDAPHVYSWSVEKWQKEFEKHDMKLSFCSAHQFTLFNRYIPSIRILRPILDFVKIYLDYPLEYVLMNLYAGRTSKLSMQHVMVFEKLPKY</sequence>
<dbReference type="InterPro" id="IPR013216">
    <property type="entry name" value="Methyltransf_11"/>
</dbReference>